<reference evidence="2" key="1">
    <citation type="submission" date="2022-12" db="EMBL/GenBank/DDBJ databases">
        <authorList>
            <person name="Petersen C."/>
        </authorList>
    </citation>
    <scope>NUCLEOTIDE SEQUENCE</scope>
    <source>
        <strain evidence="2">IBT 16125</strain>
    </source>
</reference>
<keyword evidence="3" id="KW-1185">Reference proteome</keyword>
<gene>
    <name evidence="2" type="ORF">N7458_002321</name>
</gene>
<keyword evidence="1" id="KW-0472">Membrane</keyword>
<feature type="transmembrane region" description="Helical" evidence="1">
    <location>
        <begin position="84"/>
        <end position="102"/>
    </location>
</feature>
<feature type="transmembrane region" description="Helical" evidence="1">
    <location>
        <begin position="183"/>
        <end position="204"/>
    </location>
</feature>
<feature type="transmembrane region" description="Helical" evidence="1">
    <location>
        <begin position="149"/>
        <end position="171"/>
    </location>
</feature>
<reference evidence="2" key="2">
    <citation type="journal article" date="2023" name="IMA Fungus">
        <title>Comparative genomic study of the Penicillium genus elucidates a diverse pangenome and 15 lateral gene transfer events.</title>
        <authorList>
            <person name="Petersen C."/>
            <person name="Sorensen T."/>
            <person name="Nielsen M.R."/>
            <person name="Sondergaard T.E."/>
            <person name="Sorensen J.L."/>
            <person name="Fitzpatrick D.A."/>
            <person name="Frisvad J.C."/>
            <person name="Nielsen K.L."/>
        </authorList>
    </citation>
    <scope>NUCLEOTIDE SEQUENCE</scope>
    <source>
        <strain evidence="2">IBT 16125</strain>
    </source>
</reference>
<accession>A0AAD6CCQ9</accession>
<organism evidence="2 3">
    <name type="scientific">Penicillium daleae</name>
    <dbReference type="NCBI Taxonomy" id="63821"/>
    <lineage>
        <taxon>Eukaryota</taxon>
        <taxon>Fungi</taxon>
        <taxon>Dikarya</taxon>
        <taxon>Ascomycota</taxon>
        <taxon>Pezizomycotina</taxon>
        <taxon>Eurotiomycetes</taxon>
        <taxon>Eurotiomycetidae</taxon>
        <taxon>Eurotiales</taxon>
        <taxon>Aspergillaceae</taxon>
        <taxon>Penicillium</taxon>
    </lineage>
</organism>
<keyword evidence="1" id="KW-1133">Transmembrane helix</keyword>
<dbReference type="EMBL" id="JAPVEA010000002">
    <property type="protein sequence ID" value="KAJ5460769.1"/>
    <property type="molecule type" value="Genomic_DNA"/>
</dbReference>
<evidence type="ECO:0008006" key="4">
    <source>
        <dbReference type="Google" id="ProtNLM"/>
    </source>
</evidence>
<dbReference type="AlphaFoldDB" id="A0AAD6CCQ9"/>
<evidence type="ECO:0000313" key="3">
    <source>
        <dbReference type="Proteomes" id="UP001213681"/>
    </source>
</evidence>
<evidence type="ECO:0000256" key="1">
    <source>
        <dbReference type="SAM" id="Phobius"/>
    </source>
</evidence>
<dbReference type="Proteomes" id="UP001213681">
    <property type="component" value="Unassembled WGS sequence"/>
</dbReference>
<feature type="transmembrane region" description="Helical" evidence="1">
    <location>
        <begin position="6"/>
        <end position="24"/>
    </location>
</feature>
<proteinExistence type="predicted"/>
<keyword evidence="1" id="KW-0812">Transmembrane</keyword>
<evidence type="ECO:0000313" key="2">
    <source>
        <dbReference type="EMBL" id="KAJ5460769.1"/>
    </source>
</evidence>
<dbReference type="RefSeq" id="XP_056769811.1">
    <property type="nucleotide sequence ID" value="XM_056905704.1"/>
</dbReference>
<name>A0AAD6CCQ9_9EURO</name>
<sequence length="264" mass="29741">MLCVSYVLLNRLVLGPFLLDLIYGEKYSSMKEADKRAFRLRHIGIFARTTSLLLVSKPAFMVALKSKEWSDPYSQGSNITLGEVAFFSIMITAGFHLFELIFDQSLKPLLIIHHLGSIMVIHGFLPALMSLPKAQNMELNRAISMANVTLYWALLDAPLVILSYVVAVLRSTLVQGRTKIRKLFYISLRIAVFLTTLEILVIVYLGSQNWKGLSAFQRATICSLQALFTGAKVWVCQRFYSAYRRQADPLETKATRDAGALKPE</sequence>
<protein>
    <recommendedName>
        <fullName evidence="4">TLC domain-containing protein</fullName>
    </recommendedName>
</protein>
<comment type="caution">
    <text evidence="2">The sequence shown here is derived from an EMBL/GenBank/DDBJ whole genome shotgun (WGS) entry which is preliminary data.</text>
</comment>
<feature type="transmembrane region" description="Helical" evidence="1">
    <location>
        <begin position="216"/>
        <end position="235"/>
    </location>
</feature>
<feature type="transmembrane region" description="Helical" evidence="1">
    <location>
        <begin position="109"/>
        <end position="129"/>
    </location>
</feature>
<dbReference type="GeneID" id="81595947"/>